<comment type="caution">
    <text evidence="1">The sequence shown here is derived from an EMBL/GenBank/DDBJ whole genome shotgun (WGS) entry which is preliminary data.</text>
</comment>
<dbReference type="Proteomes" id="UP001383192">
    <property type="component" value="Unassembled WGS sequence"/>
</dbReference>
<proteinExistence type="predicted"/>
<evidence type="ECO:0000313" key="2">
    <source>
        <dbReference type="Proteomes" id="UP001383192"/>
    </source>
</evidence>
<protein>
    <recommendedName>
        <fullName evidence="3">Extracellular membrane protein CFEM domain-containing protein</fullName>
    </recommendedName>
</protein>
<keyword evidence="2" id="KW-1185">Reference proteome</keyword>
<gene>
    <name evidence="1" type="ORF">VNI00_008158</name>
</gene>
<evidence type="ECO:0000313" key="1">
    <source>
        <dbReference type="EMBL" id="KAK7043990.1"/>
    </source>
</evidence>
<dbReference type="EMBL" id="JAYKXP010000027">
    <property type="protein sequence ID" value="KAK7043990.1"/>
    <property type="molecule type" value="Genomic_DNA"/>
</dbReference>
<dbReference type="AlphaFoldDB" id="A0AAW0CZ78"/>
<reference evidence="1 2" key="1">
    <citation type="submission" date="2024-01" db="EMBL/GenBank/DDBJ databases">
        <title>A draft genome for a cacao thread blight-causing isolate of Paramarasmius palmivorus.</title>
        <authorList>
            <person name="Baruah I.K."/>
            <person name="Bukari Y."/>
            <person name="Amoako-Attah I."/>
            <person name="Meinhardt L.W."/>
            <person name="Bailey B.A."/>
            <person name="Cohen S.P."/>
        </authorList>
    </citation>
    <scope>NUCLEOTIDE SEQUENCE [LARGE SCALE GENOMIC DNA]</scope>
    <source>
        <strain evidence="1 2">GH-12</strain>
    </source>
</reference>
<name>A0AAW0CZ78_9AGAR</name>
<organism evidence="1 2">
    <name type="scientific">Paramarasmius palmivorus</name>
    <dbReference type="NCBI Taxonomy" id="297713"/>
    <lineage>
        <taxon>Eukaryota</taxon>
        <taxon>Fungi</taxon>
        <taxon>Dikarya</taxon>
        <taxon>Basidiomycota</taxon>
        <taxon>Agaricomycotina</taxon>
        <taxon>Agaricomycetes</taxon>
        <taxon>Agaricomycetidae</taxon>
        <taxon>Agaricales</taxon>
        <taxon>Marasmiineae</taxon>
        <taxon>Marasmiaceae</taxon>
        <taxon>Paramarasmius</taxon>
    </lineage>
</organism>
<sequence length="148" mass="15274">MPVCLFILFDTDPLTLTPAAVTSASLTSRSFSVLASTSSPEIPDTVPAACDKPCNTMPKGADPNCDDPSCLCTNAWADQIASCLDCVVANDKTFSLQEAQGVADAFTNNCGQLGFKVKSEKISANSALKSAATGMVLVTGTGAMMLLL</sequence>
<accession>A0AAW0CZ78</accession>
<evidence type="ECO:0008006" key="3">
    <source>
        <dbReference type="Google" id="ProtNLM"/>
    </source>
</evidence>